<dbReference type="EMBL" id="QMDL01000002">
    <property type="protein sequence ID" value="RMJ03930.1"/>
    <property type="molecule type" value="Genomic_DNA"/>
</dbReference>
<evidence type="ECO:0000256" key="1">
    <source>
        <dbReference type="ARBA" id="ARBA00022679"/>
    </source>
</evidence>
<keyword evidence="1 4" id="KW-0808">Transferase</keyword>
<feature type="domain" description="Glycosyl transferase family 1" evidence="2">
    <location>
        <begin position="192"/>
        <end position="312"/>
    </location>
</feature>
<dbReference type="Proteomes" id="UP000265903">
    <property type="component" value="Unassembled WGS sequence"/>
</dbReference>
<gene>
    <name evidence="4" type="ORF">DOQ08_01250</name>
</gene>
<dbReference type="GO" id="GO:0009103">
    <property type="term" value="P:lipopolysaccharide biosynthetic process"/>
    <property type="evidence" value="ECO:0007669"/>
    <property type="project" value="TreeGrafter"/>
</dbReference>
<name>A0A3M2RF37_9GAMM</name>
<evidence type="ECO:0000259" key="3">
    <source>
        <dbReference type="Pfam" id="PF13439"/>
    </source>
</evidence>
<proteinExistence type="predicted"/>
<dbReference type="AlphaFoldDB" id="A0A3M2RF37"/>
<dbReference type="PANTHER" id="PTHR46401">
    <property type="entry name" value="GLYCOSYLTRANSFERASE WBBK-RELATED"/>
    <property type="match status" value="1"/>
</dbReference>
<accession>A0A3M2RF37</accession>
<dbReference type="PANTHER" id="PTHR46401:SF2">
    <property type="entry name" value="GLYCOSYLTRANSFERASE WBBK-RELATED"/>
    <property type="match status" value="1"/>
</dbReference>
<evidence type="ECO:0000259" key="2">
    <source>
        <dbReference type="Pfam" id="PF00534"/>
    </source>
</evidence>
<dbReference type="SUPFAM" id="SSF53756">
    <property type="entry name" value="UDP-Glycosyltransferase/glycogen phosphorylase"/>
    <property type="match status" value="1"/>
</dbReference>
<dbReference type="RefSeq" id="WP_114334054.1">
    <property type="nucleotide sequence ID" value="NZ_QMDL01000002.1"/>
</dbReference>
<protein>
    <submittedName>
        <fullName evidence="4">UDP-D-galactose:(Glucosyl)lipopolysaccharide-1, 6-D-galactosyltransferase</fullName>
    </submittedName>
</protein>
<dbReference type="InterPro" id="IPR028098">
    <property type="entry name" value="Glyco_trans_4-like_N"/>
</dbReference>
<keyword evidence="5" id="KW-1185">Reference proteome</keyword>
<organism evidence="4 5">
    <name type="scientific">Marinobacter litoralis</name>
    <dbReference type="NCBI Taxonomy" id="187981"/>
    <lineage>
        <taxon>Bacteria</taxon>
        <taxon>Pseudomonadati</taxon>
        <taxon>Pseudomonadota</taxon>
        <taxon>Gammaproteobacteria</taxon>
        <taxon>Pseudomonadales</taxon>
        <taxon>Marinobacteraceae</taxon>
        <taxon>Marinobacter</taxon>
    </lineage>
</organism>
<keyword evidence="4" id="KW-0328">Glycosyltransferase</keyword>
<sequence>MPYLTAPVVYVFCLKQGGQKNGLFYYGFDLLDELSKRGSKVVLFSTKDYFLQGKKEGLVPDVKFVKLPRISNRAMKWILLSIYCFKIMGKRGGREYIFSSEDLPALLCAWLGRGPIGVVVHDLGEFYVRRYGLMKDFFRRTWIKKLLSKVNYVVCVSSRTKADVERVSPGQKNILTILNSPCRIDGSGKSVKLLYVSGFDYPSKGHSSFISKYANFLKENSIEVHFVGNCGNFKMLGELRALCQSLGVADLISFHVNVTNSFIDLMYRSVDAFVFPSHYEGFGRPLIEAARYGLPIFSNDVGVFRDLQESGYHNIFPLDELECAYGSYAT</sequence>
<dbReference type="GO" id="GO:0016757">
    <property type="term" value="F:glycosyltransferase activity"/>
    <property type="evidence" value="ECO:0007669"/>
    <property type="project" value="UniProtKB-KW"/>
</dbReference>
<comment type="caution">
    <text evidence="4">The sequence shown here is derived from an EMBL/GenBank/DDBJ whole genome shotgun (WGS) entry which is preliminary data.</text>
</comment>
<dbReference type="InterPro" id="IPR001296">
    <property type="entry name" value="Glyco_trans_1"/>
</dbReference>
<evidence type="ECO:0000313" key="5">
    <source>
        <dbReference type="Proteomes" id="UP000265903"/>
    </source>
</evidence>
<dbReference type="OrthoDB" id="9801609at2"/>
<reference evidence="4 5" key="1">
    <citation type="submission" date="2018-08" db="EMBL/GenBank/DDBJ databases">
        <title>Whole Genome Sequence of the Moderate Halophilic Marine Bacterium Marinobacter litoralis Sw-45.</title>
        <authorList>
            <person name="Musa H."/>
        </authorList>
    </citation>
    <scope>NUCLEOTIDE SEQUENCE [LARGE SCALE GENOMIC DNA]</scope>
    <source>
        <strain evidence="4 5">Sw-45</strain>
    </source>
</reference>
<evidence type="ECO:0000313" key="4">
    <source>
        <dbReference type="EMBL" id="RMJ03930.1"/>
    </source>
</evidence>
<dbReference type="Gene3D" id="3.40.50.2000">
    <property type="entry name" value="Glycogen Phosphorylase B"/>
    <property type="match status" value="2"/>
</dbReference>
<dbReference type="Pfam" id="PF13439">
    <property type="entry name" value="Glyco_transf_4"/>
    <property type="match status" value="1"/>
</dbReference>
<feature type="domain" description="Glycosyltransferase subfamily 4-like N-terminal" evidence="3">
    <location>
        <begin position="22"/>
        <end position="166"/>
    </location>
</feature>
<dbReference type="Pfam" id="PF00534">
    <property type="entry name" value="Glycos_transf_1"/>
    <property type="match status" value="1"/>
</dbReference>